<evidence type="ECO:0000256" key="1">
    <source>
        <dbReference type="SAM" id="Phobius"/>
    </source>
</evidence>
<dbReference type="AlphaFoldDB" id="A0A0A9A099"/>
<proteinExistence type="predicted"/>
<keyword evidence="1" id="KW-0812">Transmembrane</keyword>
<dbReference type="EMBL" id="GBRH01252841">
    <property type="protein sequence ID" value="JAD45054.1"/>
    <property type="molecule type" value="Transcribed_RNA"/>
</dbReference>
<keyword evidence="1" id="KW-0472">Membrane</keyword>
<name>A0A0A9A099_ARUDO</name>
<feature type="transmembrane region" description="Helical" evidence="1">
    <location>
        <begin position="15"/>
        <end position="32"/>
    </location>
</feature>
<reference evidence="2" key="2">
    <citation type="journal article" date="2015" name="Data Brief">
        <title>Shoot transcriptome of the giant reed, Arundo donax.</title>
        <authorList>
            <person name="Barrero R.A."/>
            <person name="Guerrero F.D."/>
            <person name="Moolhuijzen P."/>
            <person name="Goolsby J.A."/>
            <person name="Tidwell J."/>
            <person name="Bellgard S.E."/>
            <person name="Bellgard M.I."/>
        </authorList>
    </citation>
    <scope>NUCLEOTIDE SEQUENCE</scope>
    <source>
        <tissue evidence="2">Shoot tissue taken approximately 20 cm above the soil surface</tissue>
    </source>
</reference>
<reference evidence="2" key="1">
    <citation type="submission" date="2014-09" db="EMBL/GenBank/DDBJ databases">
        <authorList>
            <person name="Magalhaes I.L.F."/>
            <person name="Oliveira U."/>
            <person name="Santos F.R."/>
            <person name="Vidigal T.H.D.A."/>
            <person name="Brescovit A.D."/>
            <person name="Santos A.J."/>
        </authorList>
    </citation>
    <scope>NUCLEOTIDE SEQUENCE</scope>
    <source>
        <tissue evidence="2">Shoot tissue taken approximately 20 cm above the soil surface</tissue>
    </source>
</reference>
<sequence>MYVCIPFAFFIRHQISAFFICVSFSRMSYFVFSQI</sequence>
<protein>
    <submittedName>
        <fullName evidence="2">Uncharacterized protein</fullName>
    </submittedName>
</protein>
<keyword evidence="1" id="KW-1133">Transmembrane helix</keyword>
<accession>A0A0A9A099</accession>
<evidence type="ECO:0000313" key="2">
    <source>
        <dbReference type="EMBL" id="JAD45054.1"/>
    </source>
</evidence>
<organism evidence="2">
    <name type="scientific">Arundo donax</name>
    <name type="common">Giant reed</name>
    <name type="synonym">Donax arundinaceus</name>
    <dbReference type="NCBI Taxonomy" id="35708"/>
    <lineage>
        <taxon>Eukaryota</taxon>
        <taxon>Viridiplantae</taxon>
        <taxon>Streptophyta</taxon>
        <taxon>Embryophyta</taxon>
        <taxon>Tracheophyta</taxon>
        <taxon>Spermatophyta</taxon>
        <taxon>Magnoliopsida</taxon>
        <taxon>Liliopsida</taxon>
        <taxon>Poales</taxon>
        <taxon>Poaceae</taxon>
        <taxon>PACMAD clade</taxon>
        <taxon>Arundinoideae</taxon>
        <taxon>Arundineae</taxon>
        <taxon>Arundo</taxon>
    </lineage>
</organism>